<reference evidence="4" key="2">
    <citation type="submission" date="2014-03" db="EMBL/GenBank/DDBJ databases">
        <title>The Genome Sequence of Puccinia striiformis f. sp. tritici PST-78.</title>
        <authorList>
            <consortium name="The Broad Institute Genome Sequencing Platform"/>
            <person name="Cuomo C."/>
            <person name="Hulbert S."/>
            <person name="Chen X."/>
            <person name="Walker B."/>
            <person name="Young S.K."/>
            <person name="Zeng Q."/>
            <person name="Gargeya S."/>
            <person name="Fitzgerald M."/>
            <person name="Haas B."/>
            <person name="Abouelleil A."/>
            <person name="Alvarado L."/>
            <person name="Arachchi H.M."/>
            <person name="Berlin A.M."/>
            <person name="Chapman S.B."/>
            <person name="Goldberg J."/>
            <person name="Griggs A."/>
            <person name="Gujja S."/>
            <person name="Hansen M."/>
            <person name="Howarth C."/>
            <person name="Imamovic A."/>
            <person name="Larimer J."/>
            <person name="McCowan C."/>
            <person name="Montmayeur A."/>
            <person name="Murphy C."/>
            <person name="Neiman D."/>
            <person name="Pearson M."/>
            <person name="Priest M."/>
            <person name="Roberts A."/>
            <person name="Saif S."/>
            <person name="Shea T."/>
            <person name="Sisk P."/>
            <person name="Sykes S."/>
            <person name="Wortman J."/>
            <person name="Nusbaum C."/>
            <person name="Birren B."/>
        </authorList>
    </citation>
    <scope>NUCLEOTIDE SEQUENCE [LARGE SCALE GENOMIC DNA]</scope>
    <source>
        <strain evidence="4">race PST-78</strain>
    </source>
</reference>
<protein>
    <submittedName>
        <fullName evidence="3">Uncharacterized protein</fullName>
    </submittedName>
</protein>
<dbReference type="EMBL" id="AJIL01007762">
    <property type="protein sequence ID" value="KNE86871.1"/>
    <property type="molecule type" value="Genomic_DNA"/>
</dbReference>
<reference evidence="3" key="1">
    <citation type="submission" date="2014-03" db="EMBL/GenBank/DDBJ databases">
        <title>Cloning and expression analysis of gamma-glutamylcysteines synthetase in perennial ryegrass.</title>
        <authorList>
            <person name="Wei S."/>
            <person name="Sun Z."/>
        </authorList>
    </citation>
    <scope>NUCLEOTIDE SEQUENCE</scope>
    <source>
        <strain evidence="3">Race PST-78</strain>
    </source>
</reference>
<feature type="non-terminal residue" evidence="3">
    <location>
        <position position="76"/>
    </location>
</feature>
<dbReference type="Proteomes" id="UP000054564">
    <property type="component" value="Unassembled WGS sequence"/>
</dbReference>
<comment type="caution">
    <text evidence="3">The sequence shown here is derived from an EMBL/GenBank/DDBJ whole genome shotgun (WGS) entry which is preliminary data.</text>
</comment>
<dbReference type="AlphaFoldDB" id="A0A0L0UJD7"/>
<sequence>MNDIEPEVDPNDAEPATPEPGWEWNLENDEDGAEGKVTGIAFTLKKIDYICQHIASLPQKQAEWKLWAAQQKYPGR</sequence>
<proteinExistence type="predicted"/>
<feature type="region of interest" description="Disordered" evidence="1">
    <location>
        <begin position="1"/>
        <end position="31"/>
    </location>
</feature>
<evidence type="ECO:0000313" key="4">
    <source>
        <dbReference type="Proteomes" id="UP000054564"/>
    </source>
</evidence>
<dbReference type="STRING" id="1165861.A0A0L0UJD7"/>
<feature type="compositionally biased region" description="Acidic residues" evidence="1">
    <location>
        <begin position="1"/>
        <end position="12"/>
    </location>
</feature>
<keyword evidence="4" id="KW-1185">Reference proteome</keyword>
<evidence type="ECO:0000313" key="3">
    <source>
        <dbReference type="EMBL" id="KNE87045.1"/>
    </source>
</evidence>
<dbReference type="EMBL" id="AJIL01007020">
    <property type="protein sequence ID" value="KNE87045.1"/>
    <property type="molecule type" value="Genomic_DNA"/>
</dbReference>
<accession>A0A0L0UJD7</accession>
<organism evidence="3 4">
    <name type="scientific">Puccinia striiformis f. sp. tritici PST-78</name>
    <dbReference type="NCBI Taxonomy" id="1165861"/>
    <lineage>
        <taxon>Eukaryota</taxon>
        <taxon>Fungi</taxon>
        <taxon>Dikarya</taxon>
        <taxon>Basidiomycota</taxon>
        <taxon>Pucciniomycotina</taxon>
        <taxon>Pucciniomycetes</taxon>
        <taxon>Pucciniales</taxon>
        <taxon>Pucciniaceae</taxon>
        <taxon>Puccinia</taxon>
    </lineage>
</organism>
<name>A0A0L0UJD7_9BASI</name>
<evidence type="ECO:0000256" key="1">
    <source>
        <dbReference type="SAM" id="MobiDB-lite"/>
    </source>
</evidence>
<gene>
    <name evidence="3" type="ORF">PSTG_19582</name>
    <name evidence="2" type="ORF">PSTG_19760</name>
</gene>
<evidence type="ECO:0000313" key="2">
    <source>
        <dbReference type="EMBL" id="KNE86871.1"/>
    </source>
</evidence>